<organism evidence="2 3">
    <name type="scientific">Romanomermis culicivorax</name>
    <name type="common">Nematode worm</name>
    <dbReference type="NCBI Taxonomy" id="13658"/>
    <lineage>
        <taxon>Eukaryota</taxon>
        <taxon>Metazoa</taxon>
        <taxon>Ecdysozoa</taxon>
        <taxon>Nematoda</taxon>
        <taxon>Enoplea</taxon>
        <taxon>Dorylaimia</taxon>
        <taxon>Mermithida</taxon>
        <taxon>Mermithoidea</taxon>
        <taxon>Mermithidae</taxon>
        <taxon>Romanomermis</taxon>
    </lineage>
</organism>
<dbReference type="Proteomes" id="UP000887565">
    <property type="component" value="Unplaced"/>
</dbReference>
<evidence type="ECO:0000313" key="2">
    <source>
        <dbReference type="Proteomes" id="UP000887565"/>
    </source>
</evidence>
<proteinExistence type="predicted"/>
<feature type="transmembrane region" description="Helical" evidence="1">
    <location>
        <begin position="39"/>
        <end position="59"/>
    </location>
</feature>
<sequence length="101" mass="11461">METKIKVVDIDDYNYINNPHQVVHLYSSLLGHIDFRDKMSFLALIMTYPMLTIASAQVVSRDELLDELMAVSSHKPSNDELLEMPILDLNIDKLAVNVVTS</sequence>
<keyword evidence="1" id="KW-0812">Transmembrane</keyword>
<evidence type="ECO:0000256" key="1">
    <source>
        <dbReference type="SAM" id="Phobius"/>
    </source>
</evidence>
<reference evidence="3" key="1">
    <citation type="submission" date="2022-11" db="UniProtKB">
        <authorList>
            <consortium name="WormBaseParasite"/>
        </authorList>
    </citation>
    <scope>IDENTIFICATION</scope>
</reference>
<evidence type="ECO:0000313" key="3">
    <source>
        <dbReference type="WBParaSite" id="nRc.2.0.1.t05645-RA"/>
    </source>
</evidence>
<keyword evidence="1" id="KW-1133">Transmembrane helix</keyword>
<name>A0A915HV36_ROMCU</name>
<keyword evidence="1" id="KW-0472">Membrane</keyword>
<dbReference type="AlphaFoldDB" id="A0A915HV36"/>
<protein>
    <submittedName>
        <fullName evidence="3">Uncharacterized protein</fullName>
    </submittedName>
</protein>
<accession>A0A915HV36</accession>
<dbReference type="WBParaSite" id="nRc.2.0.1.t05645-RA">
    <property type="protein sequence ID" value="nRc.2.0.1.t05645-RA"/>
    <property type="gene ID" value="nRc.2.0.1.g05645"/>
</dbReference>
<keyword evidence="2" id="KW-1185">Reference proteome</keyword>